<gene>
    <name evidence="2" type="ORF">MtrunA17_Chr3g0115451</name>
</gene>
<comment type="caution">
    <text evidence="2">The sequence shown here is derived from an EMBL/GenBank/DDBJ whole genome shotgun (WGS) entry which is preliminary data.</text>
</comment>
<feature type="region of interest" description="Disordered" evidence="1">
    <location>
        <begin position="100"/>
        <end position="129"/>
    </location>
</feature>
<feature type="compositionally biased region" description="Polar residues" evidence="1">
    <location>
        <begin position="114"/>
        <end position="129"/>
    </location>
</feature>
<dbReference type="Gramene" id="rna16951">
    <property type="protein sequence ID" value="RHN68582.1"/>
    <property type="gene ID" value="gene16951"/>
</dbReference>
<feature type="compositionally biased region" description="Acidic residues" evidence="1">
    <location>
        <begin position="62"/>
        <end position="74"/>
    </location>
</feature>
<name>A0A396ISM5_MEDTR</name>
<evidence type="ECO:0000256" key="1">
    <source>
        <dbReference type="SAM" id="MobiDB-lite"/>
    </source>
</evidence>
<feature type="compositionally biased region" description="Basic and acidic residues" evidence="1">
    <location>
        <begin position="100"/>
        <end position="111"/>
    </location>
</feature>
<feature type="region of interest" description="Disordered" evidence="1">
    <location>
        <begin position="1"/>
        <end position="76"/>
    </location>
</feature>
<accession>A0A396ISM5</accession>
<dbReference type="AlphaFoldDB" id="A0A396ISM5"/>
<protein>
    <submittedName>
        <fullName evidence="2">Uncharacterized protein</fullName>
    </submittedName>
</protein>
<dbReference type="EMBL" id="PSQE01000003">
    <property type="protein sequence ID" value="RHN68582.1"/>
    <property type="molecule type" value="Genomic_DNA"/>
</dbReference>
<proteinExistence type="predicted"/>
<reference evidence="3" key="1">
    <citation type="journal article" date="2018" name="Nat. Plants">
        <title>Whole-genome landscape of Medicago truncatula symbiotic genes.</title>
        <authorList>
            <person name="Pecrix Y."/>
            <person name="Staton S.E."/>
            <person name="Sallet E."/>
            <person name="Lelandais-Briere C."/>
            <person name="Moreau S."/>
            <person name="Carrere S."/>
            <person name="Blein T."/>
            <person name="Jardinaud M.F."/>
            <person name="Latrasse D."/>
            <person name="Zouine M."/>
            <person name="Zahm M."/>
            <person name="Kreplak J."/>
            <person name="Mayjonade B."/>
            <person name="Satge C."/>
            <person name="Perez M."/>
            <person name="Cauet S."/>
            <person name="Marande W."/>
            <person name="Chantry-Darmon C."/>
            <person name="Lopez-Roques C."/>
            <person name="Bouchez O."/>
            <person name="Berard A."/>
            <person name="Debelle F."/>
            <person name="Munos S."/>
            <person name="Bendahmane A."/>
            <person name="Berges H."/>
            <person name="Niebel A."/>
            <person name="Buitink J."/>
            <person name="Frugier F."/>
            <person name="Benhamed M."/>
            <person name="Crespi M."/>
            <person name="Gouzy J."/>
            <person name="Gamas P."/>
        </authorList>
    </citation>
    <scope>NUCLEOTIDE SEQUENCE [LARGE SCALE GENOMIC DNA]</scope>
    <source>
        <strain evidence="3">cv. Jemalong A17</strain>
    </source>
</reference>
<evidence type="ECO:0000313" key="2">
    <source>
        <dbReference type="EMBL" id="RHN68582.1"/>
    </source>
</evidence>
<organism evidence="2 3">
    <name type="scientific">Medicago truncatula</name>
    <name type="common">Barrel medic</name>
    <name type="synonym">Medicago tribuloides</name>
    <dbReference type="NCBI Taxonomy" id="3880"/>
    <lineage>
        <taxon>Eukaryota</taxon>
        <taxon>Viridiplantae</taxon>
        <taxon>Streptophyta</taxon>
        <taxon>Embryophyta</taxon>
        <taxon>Tracheophyta</taxon>
        <taxon>Spermatophyta</taxon>
        <taxon>Magnoliopsida</taxon>
        <taxon>eudicotyledons</taxon>
        <taxon>Gunneridae</taxon>
        <taxon>Pentapetalae</taxon>
        <taxon>rosids</taxon>
        <taxon>fabids</taxon>
        <taxon>Fabales</taxon>
        <taxon>Fabaceae</taxon>
        <taxon>Papilionoideae</taxon>
        <taxon>50 kb inversion clade</taxon>
        <taxon>NPAAA clade</taxon>
        <taxon>Hologalegina</taxon>
        <taxon>IRL clade</taxon>
        <taxon>Trifolieae</taxon>
        <taxon>Medicago</taxon>
    </lineage>
</organism>
<dbReference type="Proteomes" id="UP000265566">
    <property type="component" value="Chromosome 3"/>
</dbReference>
<evidence type="ECO:0000313" key="3">
    <source>
        <dbReference type="Proteomes" id="UP000265566"/>
    </source>
</evidence>
<sequence length="129" mass="14457">MAKFVLLQGEKEEEAPKYCGRGRPPKRVEHAHEPPTLAKMQKTGESCFGAGNAGASSKPQEEEMNCENMNEEDLNGIQVDSNVESREEYENAVYHRSSDWPLDPHLKKFKDPSGNYNSPNTSTFLGKNL</sequence>